<keyword evidence="3" id="KW-0862">Zinc</keyword>
<evidence type="ECO:0000256" key="6">
    <source>
        <dbReference type="SAM" id="MobiDB-lite"/>
    </source>
</evidence>
<evidence type="ECO:0000256" key="1">
    <source>
        <dbReference type="ARBA" id="ARBA00022723"/>
    </source>
</evidence>
<dbReference type="CDD" id="cd15523">
    <property type="entry name" value="PHD_PHF21A"/>
    <property type="match status" value="1"/>
</dbReference>
<feature type="domain" description="PHD-type" evidence="7">
    <location>
        <begin position="448"/>
        <end position="495"/>
    </location>
</feature>
<dbReference type="Pfam" id="PF00628">
    <property type="entry name" value="PHD"/>
    <property type="match status" value="1"/>
</dbReference>
<evidence type="ECO:0000256" key="4">
    <source>
        <dbReference type="PROSITE-ProRule" id="PRU00146"/>
    </source>
</evidence>
<dbReference type="InterPro" id="IPR019786">
    <property type="entry name" value="Zinc_finger_PHD-type_CS"/>
</dbReference>
<feature type="compositionally biased region" description="Low complexity" evidence="6">
    <location>
        <begin position="91"/>
        <end position="107"/>
    </location>
</feature>
<evidence type="ECO:0000256" key="5">
    <source>
        <dbReference type="SAM" id="Coils"/>
    </source>
</evidence>
<keyword evidence="1" id="KW-0479">Metal-binding</keyword>
<feature type="compositionally biased region" description="Polar residues" evidence="6">
    <location>
        <begin position="118"/>
        <end position="128"/>
    </location>
</feature>
<evidence type="ECO:0000313" key="8">
    <source>
        <dbReference type="Proteomes" id="UP001652624"/>
    </source>
</evidence>
<keyword evidence="2 4" id="KW-0863">Zinc-finger</keyword>
<feature type="region of interest" description="Disordered" evidence="6">
    <location>
        <begin position="89"/>
        <end position="128"/>
    </location>
</feature>
<gene>
    <name evidence="9" type="primary">PHF21A</name>
</gene>
<protein>
    <submittedName>
        <fullName evidence="9">PHD finger protein 21A isoform X7</fullName>
    </submittedName>
</protein>
<dbReference type="Proteomes" id="UP001652624">
    <property type="component" value="Chromosome 17"/>
</dbReference>
<dbReference type="GeneID" id="103109949"/>
<dbReference type="Gene3D" id="3.30.40.10">
    <property type="entry name" value="Zinc/RING finger domain, C3HC4 (zinc finger)"/>
    <property type="match status" value="1"/>
</dbReference>
<evidence type="ECO:0000256" key="3">
    <source>
        <dbReference type="ARBA" id="ARBA00022833"/>
    </source>
</evidence>
<dbReference type="PROSITE" id="PS50016">
    <property type="entry name" value="ZF_PHD_2"/>
    <property type="match status" value="1"/>
</dbReference>
<dbReference type="InterPro" id="IPR019787">
    <property type="entry name" value="Znf_PHD-finger"/>
</dbReference>
<dbReference type="InterPro" id="IPR001965">
    <property type="entry name" value="Znf_PHD"/>
</dbReference>
<evidence type="ECO:0000256" key="2">
    <source>
        <dbReference type="ARBA" id="ARBA00022771"/>
    </source>
</evidence>
<dbReference type="InterPro" id="IPR013083">
    <property type="entry name" value="Znf_RING/FYVE/PHD"/>
</dbReference>
<dbReference type="PANTHER" id="PTHR24102">
    <property type="entry name" value="PHD FINGER PROTEIN"/>
    <property type="match status" value="1"/>
</dbReference>
<dbReference type="PANTHER" id="PTHR24102:SF6">
    <property type="entry name" value="PHD FINGER PROTEIN 21A"/>
    <property type="match status" value="1"/>
</dbReference>
<feature type="coiled-coil region" evidence="5">
    <location>
        <begin position="522"/>
        <end position="560"/>
    </location>
</feature>
<keyword evidence="5" id="KW-0175">Coiled coil</keyword>
<feature type="compositionally biased region" description="Basic and acidic residues" evidence="6">
    <location>
        <begin position="334"/>
        <end position="352"/>
    </location>
</feature>
<dbReference type="InterPro" id="IPR011011">
    <property type="entry name" value="Znf_FYVE_PHD"/>
</dbReference>
<organism evidence="8 9">
    <name type="scientific">Erinaceus europaeus</name>
    <name type="common">Western European hedgehog</name>
    <dbReference type="NCBI Taxonomy" id="9365"/>
    <lineage>
        <taxon>Eukaryota</taxon>
        <taxon>Metazoa</taxon>
        <taxon>Chordata</taxon>
        <taxon>Craniata</taxon>
        <taxon>Vertebrata</taxon>
        <taxon>Euteleostomi</taxon>
        <taxon>Mammalia</taxon>
        <taxon>Eutheria</taxon>
        <taxon>Laurasiatheria</taxon>
        <taxon>Eulipotyphla</taxon>
        <taxon>Erinaceidae</taxon>
        <taxon>Erinaceinae</taxon>
        <taxon>Erinaceus</taxon>
    </lineage>
</organism>
<feature type="region of interest" description="Disordered" evidence="6">
    <location>
        <begin position="600"/>
        <end position="640"/>
    </location>
</feature>
<keyword evidence="8" id="KW-1185">Reference proteome</keyword>
<evidence type="ECO:0000259" key="7">
    <source>
        <dbReference type="PROSITE" id="PS50016"/>
    </source>
</evidence>
<dbReference type="RefSeq" id="XP_060032517.1">
    <property type="nucleotide sequence ID" value="XM_060176534.1"/>
</dbReference>
<accession>A0ABM3W7H0</accession>
<dbReference type="PROSITE" id="PS01359">
    <property type="entry name" value="ZF_PHD_1"/>
    <property type="match status" value="1"/>
</dbReference>
<name>A0ABM3W7H0_ERIEU</name>
<proteinExistence type="predicted"/>
<evidence type="ECO:0000313" key="9">
    <source>
        <dbReference type="RefSeq" id="XP_060032517.1"/>
    </source>
</evidence>
<dbReference type="SUPFAM" id="SSF57903">
    <property type="entry name" value="FYVE/PHD zinc finger"/>
    <property type="match status" value="1"/>
</dbReference>
<dbReference type="SMART" id="SM00249">
    <property type="entry name" value="PHD"/>
    <property type="match status" value="1"/>
</dbReference>
<feature type="coiled-coil region" evidence="5">
    <location>
        <begin position="30"/>
        <end position="64"/>
    </location>
</feature>
<feature type="region of interest" description="Disordered" evidence="6">
    <location>
        <begin position="324"/>
        <end position="370"/>
    </location>
</feature>
<feature type="compositionally biased region" description="Low complexity" evidence="6">
    <location>
        <begin position="611"/>
        <end position="631"/>
    </location>
</feature>
<sequence>MELQTLQEALKVEIQVHQKLVAQMKQDPQIFFLSNQNADLKKQLHELQAKITALSEKQKRVVEQLRKNLIVKQEQPDKFQIQPLPQSENKLQTAQQQPLQQLQQQQQYHHHHAQSAAPSPNLTASQKTVTTASMITTKTLPLVLKAATATMPASVVGQRPTIAMVTAINSQKAVLSTDVQNTPVNLQTSSKVTGPGAEAVQIVAKNTVTLQVQATPPQPIKVPQFIPPPRLTPRPNFLPQVRPKPVAQNNIPIAPAPPPMLAAPQLIQRPVMLTKFTPTTLPTSQNSIHPVRVVNGQTATIAKTFPMAQLTSIVIATPGTRLAGPQTVQLSKPSLEKQTIKSHTETDEKQTESRTITPPAAPKPKREENPQKLAFMVSLGLVTHDHLEEIQSKRQERKRRTTANPVYSGAVFEPERKKSAVTYLNSTMHPGTRKRANEEHWPKGDIHEDFCSVCRKSGQLLMCDTCSRVYHLDCLDPPLKTIPKGMWICPRCQDQMLKKEEAIPWPGTLAIVHSYIAYKAAKEEEKQKLLKWSSDLKQEREQLEQKVKQLSNSISKCMEMKNTILARQKEMHSSLEKVKQLIRLIHGIDLSKSVDSEATVGAISNGPDCTPPANATTSTPAPSPSSQSCTANCNPGEETK</sequence>
<reference evidence="9" key="1">
    <citation type="submission" date="2025-08" db="UniProtKB">
        <authorList>
            <consortium name="RefSeq"/>
        </authorList>
    </citation>
    <scope>IDENTIFICATION</scope>
</reference>